<reference evidence="2 3" key="1">
    <citation type="journal article" date="2021" name="Sci. Rep.">
        <title>The distribution of antibiotic resistance genes in chicken gut microbiota commensals.</title>
        <authorList>
            <person name="Juricova H."/>
            <person name="Matiasovicova J."/>
            <person name="Kubasova T."/>
            <person name="Cejkova D."/>
            <person name="Rychlik I."/>
        </authorList>
    </citation>
    <scope>NUCLEOTIDE SEQUENCE [LARGE SCALE GENOMIC DNA]</scope>
    <source>
        <strain evidence="2 3">An819</strain>
    </source>
</reference>
<proteinExistence type="predicted"/>
<sequence>METVVVIERKTFEEIMARFNRLVNRVEEIRRKSEAKRLGQWLDSAEVCRILQVSPRTLQTLRSNGTLGYSQIVRKVYYRAEDVQRIIPVVEERRRRAALKGKSI</sequence>
<dbReference type="PANTHER" id="PTHR34585:SF22">
    <property type="entry name" value="HELIX-TURN-HELIX DOMAIN-CONTAINING PROTEIN"/>
    <property type="match status" value="1"/>
</dbReference>
<dbReference type="SUPFAM" id="SSF46955">
    <property type="entry name" value="Putative DNA-binding domain"/>
    <property type="match status" value="1"/>
</dbReference>
<dbReference type="AlphaFoldDB" id="A0A938WMD2"/>
<dbReference type="Pfam" id="PF12728">
    <property type="entry name" value="HTH_17"/>
    <property type="match status" value="1"/>
</dbReference>
<dbReference type="Proteomes" id="UP000764045">
    <property type="component" value="Unassembled WGS sequence"/>
</dbReference>
<accession>A0A938WMD2</accession>
<comment type="caution">
    <text evidence="2">The sequence shown here is derived from an EMBL/GenBank/DDBJ whole genome shotgun (WGS) entry which is preliminary data.</text>
</comment>
<dbReference type="RefSeq" id="WP_205109200.1">
    <property type="nucleotide sequence ID" value="NZ_JACJJL010000010.1"/>
</dbReference>
<evidence type="ECO:0000313" key="2">
    <source>
        <dbReference type="EMBL" id="MBM6661582.1"/>
    </source>
</evidence>
<name>A0A938WMD2_9BACT</name>
<dbReference type="InterPro" id="IPR041657">
    <property type="entry name" value="HTH_17"/>
</dbReference>
<dbReference type="InterPro" id="IPR009061">
    <property type="entry name" value="DNA-bd_dom_put_sf"/>
</dbReference>
<dbReference type="PANTHER" id="PTHR34585">
    <property type="match status" value="1"/>
</dbReference>
<organism evidence="2 3">
    <name type="scientific">Marseilla massiliensis</name>
    <dbReference type="NCBI Taxonomy" id="1841864"/>
    <lineage>
        <taxon>Bacteria</taxon>
        <taxon>Pseudomonadati</taxon>
        <taxon>Bacteroidota</taxon>
        <taxon>Bacteroidia</taxon>
        <taxon>Bacteroidales</taxon>
        <taxon>Prevotellaceae</taxon>
        <taxon>Marseilla</taxon>
    </lineage>
</organism>
<evidence type="ECO:0000313" key="3">
    <source>
        <dbReference type="Proteomes" id="UP000764045"/>
    </source>
</evidence>
<feature type="domain" description="Helix-turn-helix" evidence="1">
    <location>
        <begin position="41"/>
        <end position="85"/>
    </location>
</feature>
<protein>
    <submittedName>
        <fullName evidence="2">Helix-turn-helix domain-containing protein</fullName>
    </submittedName>
</protein>
<gene>
    <name evidence="2" type="ORF">H6B30_07440</name>
</gene>
<evidence type="ECO:0000259" key="1">
    <source>
        <dbReference type="Pfam" id="PF12728"/>
    </source>
</evidence>
<keyword evidence="3" id="KW-1185">Reference proteome</keyword>
<dbReference type="EMBL" id="JACJJL010000010">
    <property type="protein sequence ID" value="MBM6661582.1"/>
    <property type="molecule type" value="Genomic_DNA"/>
</dbReference>